<evidence type="ECO:0000313" key="2">
    <source>
        <dbReference type="Proteomes" id="UP000248044"/>
    </source>
</evidence>
<organism evidence="1 2">
    <name type="scientific">Acidianus brierleyi</name>
    <dbReference type="NCBI Taxonomy" id="41673"/>
    <lineage>
        <taxon>Archaea</taxon>
        <taxon>Thermoproteota</taxon>
        <taxon>Thermoprotei</taxon>
        <taxon>Sulfolobales</taxon>
        <taxon>Sulfolobaceae</taxon>
        <taxon>Acidianus</taxon>
    </lineage>
</organism>
<keyword evidence="2" id="KW-1185">Reference proteome</keyword>
<evidence type="ECO:0000313" key="1">
    <source>
        <dbReference type="EMBL" id="AWR95311.1"/>
    </source>
</evidence>
<accession>A0A2U9IGY8</accession>
<dbReference type="Gene3D" id="3.30.2310.20">
    <property type="entry name" value="RelE-like"/>
    <property type="match status" value="1"/>
</dbReference>
<sequence length="94" mass="11011">MRDVKSEGDLLSLVVRRFSNLEILMSIVDKLEILQENPFKYAREKLKNKLDKYGNPTFSIEVTGDIRILYSVDPKNCVVFIWEIGFHKDVYGRD</sequence>
<protein>
    <submittedName>
        <fullName evidence="1">Cytotoxic translational repressor of toxin-antitoxin stability system</fullName>
    </submittedName>
</protein>
<gene>
    <name evidence="1" type="ORF">DFR85_12610</name>
</gene>
<name>A0A2U9IGY8_9CREN</name>
<dbReference type="KEGG" id="abri:DFR85_12610"/>
<dbReference type="AlphaFoldDB" id="A0A2U9IGY8"/>
<dbReference type="SUPFAM" id="SSF143011">
    <property type="entry name" value="RelE-like"/>
    <property type="match status" value="1"/>
</dbReference>
<dbReference type="Proteomes" id="UP000248044">
    <property type="component" value="Chromosome"/>
</dbReference>
<dbReference type="InterPro" id="IPR035093">
    <property type="entry name" value="RelE/ParE_toxin_dom_sf"/>
</dbReference>
<dbReference type="RefSeq" id="WP_110271191.1">
    <property type="nucleotide sequence ID" value="NZ_CP029289.2"/>
</dbReference>
<dbReference type="EMBL" id="CP029289">
    <property type="protein sequence ID" value="AWR95311.1"/>
    <property type="molecule type" value="Genomic_DNA"/>
</dbReference>
<proteinExistence type="predicted"/>
<dbReference type="GeneID" id="36833012"/>
<dbReference type="OrthoDB" id="34088at2157"/>
<reference evidence="1 2" key="1">
    <citation type="submission" date="2018-05" db="EMBL/GenBank/DDBJ databases">
        <title>Complete Genome Sequences of Extremely Thermoacidophilic, Metal-Mobilizing Type-Strain Members of the Archaeal Family Sulfolobaceae: Acidianus brierleyi DSM-1651T, Acidianus sulfidivorans DSM-18786T, Metallosphaera hakonensis DSM-7519T, and Metallosphaera prunae DSM-10039T.</title>
        <authorList>
            <person name="Counts J.A."/>
            <person name="Kelly R.M."/>
        </authorList>
    </citation>
    <scope>NUCLEOTIDE SEQUENCE [LARGE SCALE GENOMIC DNA]</scope>
    <source>
        <strain evidence="1 2">DSM 1651</strain>
    </source>
</reference>